<comment type="caution">
    <text evidence="5">The sequence shown here is derived from an EMBL/GenBank/DDBJ whole genome shotgun (WGS) entry which is preliminary data.</text>
</comment>
<dbReference type="PANTHER" id="PTHR47893:SF1">
    <property type="entry name" value="REGULATORY PROTEIN PCHR"/>
    <property type="match status" value="1"/>
</dbReference>
<keyword evidence="1" id="KW-0805">Transcription regulation</keyword>
<evidence type="ECO:0000259" key="4">
    <source>
        <dbReference type="PROSITE" id="PS01124"/>
    </source>
</evidence>
<evidence type="ECO:0000256" key="3">
    <source>
        <dbReference type="ARBA" id="ARBA00023163"/>
    </source>
</evidence>
<evidence type="ECO:0000256" key="2">
    <source>
        <dbReference type="ARBA" id="ARBA00023125"/>
    </source>
</evidence>
<dbReference type="PANTHER" id="PTHR47893">
    <property type="entry name" value="REGULATORY PROTEIN PCHR"/>
    <property type="match status" value="1"/>
</dbReference>
<dbReference type="SUPFAM" id="SSF46689">
    <property type="entry name" value="Homeodomain-like"/>
    <property type="match status" value="1"/>
</dbReference>
<organism evidence="5 6">
    <name type="scientific">Filifactor villosus</name>
    <dbReference type="NCBI Taxonomy" id="29374"/>
    <lineage>
        <taxon>Bacteria</taxon>
        <taxon>Bacillati</taxon>
        <taxon>Bacillota</taxon>
        <taxon>Clostridia</taxon>
        <taxon>Peptostreptococcales</taxon>
        <taxon>Filifactoraceae</taxon>
        <taxon>Filifactor</taxon>
    </lineage>
</organism>
<feature type="domain" description="HTH araC/xylS-type" evidence="4">
    <location>
        <begin position="217"/>
        <end position="315"/>
    </location>
</feature>
<dbReference type="InterPro" id="IPR053142">
    <property type="entry name" value="PchR_regulatory_protein"/>
</dbReference>
<evidence type="ECO:0000313" key="5">
    <source>
        <dbReference type="EMBL" id="MFC4805595.1"/>
    </source>
</evidence>
<gene>
    <name evidence="5" type="ORF">ACFO4R_10995</name>
</gene>
<dbReference type="PRINTS" id="PR00032">
    <property type="entry name" value="HTHARAC"/>
</dbReference>
<protein>
    <submittedName>
        <fullName evidence="5">Helix-turn-helix domain-containing protein</fullName>
    </submittedName>
</protein>
<dbReference type="EMBL" id="JBHSHL010000052">
    <property type="protein sequence ID" value="MFC4805595.1"/>
    <property type="molecule type" value="Genomic_DNA"/>
</dbReference>
<dbReference type="PROSITE" id="PS01124">
    <property type="entry name" value="HTH_ARAC_FAMILY_2"/>
    <property type="match status" value="1"/>
</dbReference>
<evidence type="ECO:0000313" key="6">
    <source>
        <dbReference type="Proteomes" id="UP001595916"/>
    </source>
</evidence>
<accession>A0ABV9QMJ7</accession>
<keyword evidence="3" id="KW-0804">Transcription</keyword>
<name>A0ABV9QMJ7_9FIRM</name>
<dbReference type="Pfam" id="PF12833">
    <property type="entry name" value="HTH_18"/>
    <property type="match status" value="1"/>
</dbReference>
<reference evidence="6" key="1">
    <citation type="journal article" date="2019" name="Int. J. Syst. Evol. Microbiol.">
        <title>The Global Catalogue of Microorganisms (GCM) 10K type strain sequencing project: providing services to taxonomists for standard genome sequencing and annotation.</title>
        <authorList>
            <consortium name="The Broad Institute Genomics Platform"/>
            <consortium name="The Broad Institute Genome Sequencing Center for Infectious Disease"/>
            <person name="Wu L."/>
            <person name="Ma J."/>
        </authorList>
    </citation>
    <scope>NUCLEOTIDE SEQUENCE [LARGE SCALE GENOMIC DNA]</scope>
    <source>
        <strain evidence="6">CCUG 46385</strain>
    </source>
</reference>
<keyword evidence="6" id="KW-1185">Reference proteome</keyword>
<sequence length="323" mass="38092">MIDEKEVARIMEIKEMNFFGREQGYLVFDGGEGRMKIYVGELFKGVVLLITDYFGVDIYHRGKKDVDLQNLNLSYCLEGRMEWLWGNNRYTYLAKNSFMLDTSPLNVNEFCFPMGKLRCLTFSIDVPELPAQTRKLFLEFGIDIDEIYKKYYEKEPYVIRDDEEVNRMFDPFRFEFSFDRELYKIKLLEVLLFIQRSADKALKQMSYYRKAQTDKIKEVRDCMVSDLSKHYTIEELSQRFNLASTSLKKMFKEIYGTSVNKYLIAYKMEEAQRLLISSELSITEIAGRLGYANTSKFSKTFGDLQGMTPSKFRMFHKMCGKGK</sequence>
<dbReference type="RefSeq" id="WP_379789190.1">
    <property type="nucleotide sequence ID" value="NZ_JBHSHL010000052.1"/>
</dbReference>
<dbReference type="InterPro" id="IPR020449">
    <property type="entry name" value="Tscrpt_reg_AraC-type_HTH"/>
</dbReference>
<dbReference type="Proteomes" id="UP001595916">
    <property type="component" value="Unassembled WGS sequence"/>
</dbReference>
<dbReference type="Gene3D" id="1.10.10.60">
    <property type="entry name" value="Homeodomain-like"/>
    <property type="match status" value="1"/>
</dbReference>
<evidence type="ECO:0000256" key="1">
    <source>
        <dbReference type="ARBA" id="ARBA00023015"/>
    </source>
</evidence>
<dbReference type="InterPro" id="IPR018060">
    <property type="entry name" value="HTH_AraC"/>
</dbReference>
<proteinExistence type="predicted"/>
<dbReference type="SMART" id="SM00342">
    <property type="entry name" value="HTH_ARAC"/>
    <property type="match status" value="1"/>
</dbReference>
<dbReference type="InterPro" id="IPR009057">
    <property type="entry name" value="Homeodomain-like_sf"/>
</dbReference>
<keyword evidence="2" id="KW-0238">DNA-binding</keyword>